<dbReference type="GO" id="GO:0045492">
    <property type="term" value="P:xylan biosynthetic process"/>
    <property type="evidence" value="ECO:0007669"/>
    <property type="project" value="InterPro"/>
</dbReference>
<evidence type="ECO:0000256" key="1">
    <source>
        <dbReference type="ARBA" id="ARBA00004194"/>
    </source>
</evidence>
<dbReference type="NCBIfam" id="TIGR01627">
    <property type="entry name" value="A_thal_3515"/>
    <property type="match status" value="1"/>
</dbReference>
<dbReference type="Pfam" id="PF21729">
    <property type="entry name" value="IRX15_IRX15L_GXM"/>
    <property type="match status" value="1"/>
</dbReference>
<evidence type="ECO:0008006" key="8">
    <source>
        <dbReference type="Google" id="ProtNLM"/>
    </source>
</evidence>
<dbReference type="AlphaFoldDB" id="A0AAQ3K7M2"/>
<organism evidence="6 7">
    <name type="scientific">Canna indica</name>
    <name type="common">Indian-shot</name>
    <dbReference type="NCBI Taxonomy" id="4628"/>
    <lineage>
        <taxon>Eukaryota</taxon>
        <taxon>Viridiplantae</taxon>
        <taxon>Streptophyta</taxon>
        <taxon>Embryophyta</taxon>
        <taxon>Tracheophyta</taxon>
        <taxon>Spermatophyta</taxon>
        <taxon>Magnoliopsida</taxon>
        <taxon>Liliopsida</taxon>
        <taxon>Zingiberales</taxon>
        <taxon>Cannaceae</taxon>
        <taxon>Canna</taxon>
    </lineage>
</organism>
<evidence type="ECO:0000313" key="7">
    <source>
        <dbReference type="Proteomes" id="UP001327560"/>
    </source>
</evidence>
<gene>
    <name evidence="6" type="ORF">Cni_G11199</name>
</gene>
<dbReference type="EMBL" id="CP136892">
    <property type="protein sequence ID" value="WOL02480.1"/>
    <property type="molecule type" value="Genomic_DNA"/>
</dbReference>
<dbReference type="GO" id="GO:0000139">
    <property type="term" value="C:Golgi membrane"/>
    <property type="evidence" value="ECO:0007669"/>
    <property type="project" value="UniProtKB-SubCell"/>
</dbReference>
<name>A0AAQ3K7M2_9LILI</name>
<reference evidence="6 7" key="1">
    <citation type="submission" date="2023-10" db="EMBL/GenBank/DDBJ databases">
        <title>Chromosome-scale genome assembly provides insights into flower coloration mechanisms of Canna indica.</title>
        <authorList>
            <person name="Li C."/>
        </authorList>
    </citation>
    <scope>NUCLEOTIDE SEQUENCE [LARGE SCALE GENOMIC DNA]</scope>
    <source>
        <tissue evidence="6">Flower</tissue>
    </source>
</reference>
<sequence length="271" mass="29922">MLPKKAIIIIIILVIFSTLSLLKLYTLAPDVSELEHTTSPSLRKFPDAPYKVDHHASPPAEDVLSPKEYQLLSNLISRKTSCNLLFFGIKPQFLALAALNSAGTAIFLEDDPEKLKAQAPKGVGIYLVKNHEKAGKAFELLEHARKHPSCRLQAGLLTSLTGSKCRLVLKGLPAAVYGRKWDVIVIDGPSGDRPEAPGRMGAIFTAAVLAHKGLSTDVFVHDTDHMIEKWYSWEFLCHENMVSSKGKLWHFRITANSSSDRFCPQAAVQIL</sequence>
<evidence type="ECO:0000256" key="5">
    <source>
        <dbReference type="SAM" id="Phobius"/>
    </source>
</evidence>
<dbReference type="Proteomes" id="UP001327560">
    <property type="component" value="Chromosome 3"/>
</dbReference>
<keyword evidence="3 5" id="KW-1133">Transmembrane helix</keyword>
<keyword evidence="4 5" id="KW-0472">Membrane</keyword>
<evidence type="ECO:0000313" key="6">
    <source>
        <dbReference type="EMBL" id="WOL02480.1"/>
    </source>
</evidence>
<feature type="transmembrane region" description="Helical" evidence="5">
    <location>
        <begin position="7"/>
        <end position="28"/>
    </location>
</feature>
<keyword evidence="2 5" id="KW-0812">Transmembrane</keyword>
<dbReference type="PANTHER" id="PTHR31444">
    <property type="entry name" value="OS11G0490100 PROTEIN"/>
    <property type="match status" value="1"/>
</dbReference>
<evidence type="ECO:0000256" key="4">
    <source>
        <dbReference type="ARBA" id="ARBA00023136"/>
    </source>
</evidence>
<comment type="subcellular location">
    <subcellularLocation>
        <location evidence="1">Golgi apparatus membrane</location>
        <topology evidence="1">Single-pass membrane protein</topology>
    </subcellularLocation>
</comment>
<protein>
    <recommendedName>
        <fullName evidence="8">Polysaccharide biosynthesis domain-containing protein</fullName>
    </recommendedName>
</protein>
<accession>A0AAQ3K7M2</accession>
<keyword evidence="7" id="KW-1185">Reference proteome</keyword>
<evidence type="ECO:0000256" key="2">
    <source>
        <dbReference type="ARBA" id="ARBA00022692"/>
    </source>
</evidence>
<dbReference type="InterPro" id="IPR006514">
    <property type="entry name" value="IRX15/GXM/AGM"/>
</dbReference>
<proteinExistence type="predicted"/>
<evidence type="ECO:0000256" key="3">
    <source>
        <dbReference type="ARBA" id="ARBA00022989"/>
    </source>
</evidence>